<evidence type="ECO:0000313" key="1">
    <source>
        <dbReference type="EMBL" id="OHA70046.1"/>
    </source>
</evidence>
<reference evidence="1 2" key="1">
    <citation type="journal article" date="2016" name="Nat. Commun.">
        <title>Thousands of microbial genomes shed light on interconnected biogeochemical processes in an aquifer system.</title>
        <authorList>
            <person name="Anantharaman K."/>
            <person name="Brown C.T."/>
            <person name="Hug L.A."/>
            <person name="Sharon I."/>
            <person name="Castelle C.J."/>
            <person name="Probst A.J."/>
            <person name="Thomas B.C."/>
            <person name="Singh A."/>
            <person name="Wilkins M.J."/>
            <person name="Karaoz U."/>
            <person name="Brodie E.L."/>
            <person name="Williams K.H."/>
            <person name="Hubbard S.S."/>
            <person name="Banfield J.F."/>
        </authorList>
    </citation>
    <scope>NUCLEOTIDE SEQUENCE [LARGE SCALE GENOMIC DNA]</scope>
</reference>
<evidence type="ECO:0000313" key="2">
    <source>
        <dbReference type="Proteomes" id="UP000177078"/>
    </source>
</evidence>
<name>A0A1G2RB22_9BACT</name>
<dbReference type="Proteomes" id="UP000177078">
    <property type="component" value="Unassembled WGS sequence"/>
</dbReference>
<evidence type="ECO:0008006" key="3">
    <source>
        <dbReference type="Google" id="ProtNLM"/>
    </source>
</evidence>
<dbReference type="STRING" id="1802457.A3F15_00800"/>
<comment type="caution">
    <text evidence="1">The sequence shown here is derived from an EMBL/GenBank/DDBJ whole genome shotgun (WGS) entry which is preliminary data.</text>
</comment>
<dbReference type="EMBL" id="MHUC01000039">
    <property type="protein sequence ID" value="OHA70046.1"/>
    <property type="molecule type" value="Genomic_DNA"/>
</dbReference>
<accession>A0A1G2RB22</accession>
<sequence>MANEKISQETGKLIGKIAHYFDKIGVAVIDASDTIKIGDTIRVIGGEVDFTQQVESMELDRQKIDMAKTGDSFGMAVSQKVREGYKVYKV</sequence>
<dbReference type="Gene3D" id="2.40.30.10">
    <property type="entry name" value="Translation factors"/>
    <property type="match status" value="1"/>
</dbReference>
<dbReference type="AlphaFoldDB" id="A0A1G2RB22"/>
<protein>
    <recommendedName>
        <fullName evidence="3">Translation elongation factor EFTu-like domain-containing protein</fullName>
    </recommendedName>
</protein>
<dbReference type="InterPro" id="IPR009000">
    <property type="entry name" value="Transl_B-barrel_sf"/>
</dbReference>
<gene>
    <name evidence="1" type="ORF">A3F15_00800</name>
</gene>
<organism evidence="1 2">
    <name type="scientific">Candidatus Wildermuthbacteria bacterium RIFCSPHIGHO2_12_FULL_40_12</name>
    <dbReference type="NCBI Taxonomy" id="1802457"/>
    <lineage>
        <taxon>Bacteria</taxon>
        <taxon>Candidatus Wildermuthiibacteriota</taxon>
    </lineage>
</organism>
<proteinExistence type="predicted"/>
<dbReference type="SUPFAM" id="SSF50447">
    <property type="entry name" value="Translation proteins"/>
    <property type="match status" value="1"/>
</dbReference>